<feature type="non-terminal residue" evidence="2">
    <location>
        <position position="871"/>
    </location>
</feature>
<dbReference type="AlphaFoldDB" id="A0A381ZFV0"/>
<evidence type="ECO:0000313" key="2">
    <source>
        <dbReference type="EMBL" id="SVA88110.1"/>
    </source>
</evidence>
<dbReference type="EMBL" id="UINC01021154">
    <property type="protein sequence ID" value="SVA88110.1"/>
    <property type="molecule type" value="Genomic_DNA"/>
</dbReference>
<sequence>WQIYGPAGDLVAEGGAPFAGAASLDDGVYSVDGQDAYGDGWNGNYLVVADANTGTNYLNWTVDGTGGSTSFEISSAAVYGCTDPDALNYNYNCAGDAVDASLDDGCCEYPTPENDECADATVVTGPYPVDITSSSYNAQIDCEGMLNWNAVWYELELPYGANNVDVFVQAEGSITNAGIILTSDCSCDPASFVYSSGFEWDPAGGWLHVWYEGVVGPDNGGTILHPLFVDAPQGYTVTYNVTELYLPSFDIYRDGAPLASDVFGNSYVDSDVSDGTEYCYTCEQHMPDGSMSDMSNTACASSMEGVGGGDTIEDPLFIDALPYTAFGSTEWFTNMYDEACPYTGSTSPDVVYSYTAASDENVTVSLCGEGSEYDTKVYVYDQDMLLAGCNDDGCANSWSPFVSLIGDENPAAPSIPMIGGTTYYIIVDGYGGAMGNYELNVTSDGAGQCADDGFEDDDTKDQATDHGGNGTWDYALCAEDNPDGIVQPGGFTAVDWSVVTVGPWSNLTVSTVGDPTDVNDIDLWVEDYNGDGICAWGGGDDLAGSGEAFTEESLVYSNLSDASVTVYVGAIYFAGDNPINYALSIEVAGVDCPECPQNLTATSGLESIDLAWEPPYVSPGGGREGESGYLRSAESSKFDRDVPRSKKALQSMGSKDELKISGLHPYVHGDPEAVDAYNNEMKFQKIHSDGRSSVASSFSELNEMLTSARNQDFVPGLRGDLMIYMWDAYGDGWNGNVLDIGGNLFTIETGTYAEAMLTLDDGTYPVICDGGSWQSEVSWTIADAETGADLLSGGAPFAGELVIEGGPPPGCQDTDVTIACDGGAWQSEVSWQITDSDGNEVSSGGAPFTGDGCLAEGTYNVYGQDAYGDGW</sequence>
<name>A0A381ZFV0_9ZZZZ</name>
<proteinExistence type="predicted"/>
<protein>
    <submittedName>
        <fullName evidence="2">Uncharacterized protein</fullName>
    </submittedName>
</protein>
<accession>A0A381ZFV0</accession>
<evidence type="ECO:0000256" key="1">
    <source>
        <dbReference type="SAM" id="MobiDB-lite"/>
    </source>
</evidence>
<reference evidence="2" key="1">
    <citation type="submission" date="2018-05" db="EMBL/GenBank/DDBJ databases">
        <authorList>
            <person name="Lanie J.A."/>
            <person name="Ng W.-L."/>
            <person name="Kazmierczak K.M."/>
            <person name="Andrzejewski T.M."/>
            <person name="Davidsen T.M."/>
            <person name="Wayne K.J."/>
            <person name="Tettelin H."/>
            <person name="Glass J.I."/>
            <person name="Rusch D."/>
            <person name="Podicherti R."/>
            <person name="Tsui H.-C.T."/>
            <person name="Winkler M.E."/>
        </authorList>
    </citation>
    <scope>NUCLEOTIDE SEQUENCE</scope>
</reference>
<feature type="region of interest" description="Disordered" evidence="1">
    <location>
        <begin position="615"/>
        <end position="638"/>
    </location>
</feature>
<feature type="non-terminal residue" evidence="2">
    <location>
        <position position="1"/>
    </location>
</feature>
<gene>
    <name evidence="2" type="ORF">METZ01_LOCUS140964</name>
</gene>
<organism evidence="2">
    <name type="scientific">marine metagenome</name>
    <dbReference type="NCBI Taxonomy" id="408172"/>
    <lineage>
        <taxon>unclassified sequences</taxon>
        <taxon>metagenomes</taxon>
        <taxon>ecological metagenomes</taxon>
    </lineage>
</organism>
<dbReference type="Gene3D" id="2.60.120.380">
    <property type="match status" value="1"/>
</dbReference>